<dbReference type="PANTHER" id="PTHR46545:SF1">
    <property type="entry name" value="LEUCINE-RICH REPEAT-CONTAINING PROTEIN 51"/>
    <property type="match status" value="1"/>
</dbReference>
<evidence type="ECO:0000256" key="4">
    <source>
        <dbReference type="ARBA" id="ARBA00022614"/>
    </source>
</evidence>
<dbReference type="PROSITE" id="PS51450">
    <property type="entry name" value="LRR"/>
    <property type="match status" value="2"/>
</dbReference>
<evidence type="ECO:0000256" key="1">
    <source>
        <dbReference type="ARBA" id="ARBA00004496"/>
    </source>
</evidence>
<dbReference type="CTD" id="120356739"/>
<dbReference type="SUPFAM" id="SSF52075">
    <property type="entry name" value="Outer arm dynein light chain 1"/>
    <property type="match status" value="1"/>
</dbReference>
<dbReference type="Ensembl" id="ENSOMET00000013534.1">
    <property type="protein sequence ID" value="ENSOMEP00000001819.1"/>
    <property type="gene ID" value="ENSOMEG00000002740.1"/>
</dbReference>
<sequence>MFGGPVDLSFKNISKLTDAWTEEPRSSLRPVKRNSENKYLCCSLRLSNNNITDLLDLERTVSHFLAEPARLAWLDLSFNKITHIDQILCRLHELRVLYLHGNNIHILSEVERLGELQHLHSITLHGNPIETNKTYRNRVICALPRLKSMDFSAVTSQERVLAKMRHRSRTRSEDNRQ</sequence>
<dbReference type="GeneID" id="112149023"/>
<dbReference type="Gene3D" id="3.80.10.10">
    <property type="entry name" value="Ribonuclease Inhibitor"/>
    <property type="match status" value="1"/>
</dbReference>
<evidence type="ECO:0000313" key="6">
    <source>
        <dbReference type="Ensembl" id="ENSOMEP00000001819.1"/>
    </source>
</evidence>
<keyword evidence="5" id="KW-0677">Repeat</keyword>
<dbReference type="RefSeq" id="XP_024132236.1">
    <property type="nucleotide sequence ID" value="XM_024276468.2"/>
</dbReference>
<proteinExistence type="predicted"/>
<dbReference type="Proteomes" id="UP000261560">
    <property type="component" value="Unplaced"/>
</dbReference>
<dbReference type="InterPro" id="IPR032675">
    <property type="entry name" value="LRR_dom_sf"/>
</dbReference>
<dbReference type="GO" id="GO:0005737">
    <property type="term" value="C:cytoplasm"/>
    <property type="evidence" value="ECO:0007669"/>
    <property type="project" value="UniProtKB-SubCell"/>
</dbReference>
<dbReference type="OrthoDB" id="676979at2759"/>
<keyword evidence="7" id="KW-1185">Reference proteome</keyword>
<protein>
    <recommendedName>
        <fullName evidence="2">Leucine-rich repeat-containing protein 51</fullName>
    </recommendedName>
</protein>
<dbReference type="Pfam" id="PF14580">
    <property type="entry name" value="LRR_9"/>
    <property type="match status" value="1"/>
</dbReference>
<accession>A0A3B3B9J2</accession>
<keyword evidence="3" id="KW-0963">Cytoplasm</keyword>
<dbReference type="STRING" id="30732.ENSOMEP00000001819"/>
<evidence type="ECO:0000313" key="7">
    <source>
        <dbReference type="Proteomes" id="UP000261560"/>
    </source>
</evidence>
<name>A0A3B3B9J2_ORYME</name>
<dbReference type="AlphaFoldDB" id="A0A3B3B9J2"/>
<dbReference type="InterPro" id="IPR001611">
    <property type="entry name" value="Leu-rich_rpt"/>
</dbReference>
<reference evidence="6" key="1">
    <citation type="submission" date="2025-08" db="UniProtKB">
        <authorList>
            <consortium name="Ensembl"/>
        </authorList>
    </citation>
    <scope>IDENTIFICATION</scope>
</reference>
<dbReference type="OMA" id="LWHQSNS"/>
<evidence type="ECO:0000256" key="2">
    <source>
        <dbReference type="ARBA" id="ARBA00014223"/>
    </source>
</evidence>
<reference evidence="6" key="2">
    <citation type="submission" date="2025-09" db="UniProtKB">
        <authorList>
            <consortium name="Ensembl"/>
        </authorList>
    </citation>
    <scope>IDENTIFICATION</scope>
</reference>
<dbReference type="PaxDb" id="30732-ENSOMEP00000001819"/>
<dbReference type="PANTHER" id="PTHR46545">
    <property type="entry name" value="LEUCINE-RICH REPEAT-CONTAINING PROTEIN 51"/>
    <property type="match status" value="1"/>
</dbReference>
<organism evidence="6 7">
    <name type="scientific">Oryzias melastigma</name>
    <name type="common">Marine medaka</name>
    <dbReference type="NCBI Taxonomy" id="30732"/>
    <lineage>
        <taxon>Eukaryota</taxon>
        <taxon>Metazoa</taxon>
        <taxon>Chordata</taxon>
        <taxon>Craniata</taxon>
        <taxon>Vertebrata</taxon>
        <taxon>Euteleostomi</taxon>
        <taxon>Actinopterygii</taxon>
        <taxon>Neopterygii</taxon>
        <taxon>Teleostei</taxon>
        <taxon>Neoteleostei</taxon>
        <taxon>Acanthomorphata</taxon>
        <taxon>Ovalentaria</taxon>
        <taxon>Atherinomorphae</taxon>
        <taxon>Beloniformes</taxon>
        <taxon>Adrianichthyidae</taxon>
        <taxon>Oryziinae</taxon>
        <taxon>Oryzias</taxon>
    </lineage>
</organism>
<comment type="subcellular location">
    <subcellularLocation>
        <location evidence="1">Cytoplasm</location>
    </subcellularLocation>
</comment>
<keyword evidence="4" id="KW-0433">Leucine-rich repeat</keyword>
<dbReference type="GeneTree" id="ENSGT00510000047925"/>
<evidence type="ECO:0000256" key="3">
    <source>
        <dbReference type="ARBA" id="ARBA00022490"/>
    </source>
</evidence>
<dbReference type="KEGG" id="oml:112149023"/>
<evidence type="ECO:0000256" key="5">
    <source>
        <dbReference type="ARBA" id="ARBA00022737"/>
    </source>
</evidence>